<dbReference type="OrthoDB" id="3681676at2"/>
<evidence type="ECO:0000313" key="3">
    <source>
        <dbReference type="Proteomes" id="UP000239203"/>
    </source>
</evidence>
<reference evidence="2 3" key="1">
    <citation type="submission" date="2018-02" db="EMBL/GenBank/DDBJ databases">
        <title>Genomic Encyclopedia of Archaeal and Bacterial Type Strains, Phase II (KMG-II): from individual species to whole genera.</title>
        <authorList>
            <person name="Goeker M."/>
        </authorList>
    </citation>
    <scope>NUCLEOTIDE SEQUENCE [LARGE SCALE GENOMIC DNA]</scope>
    <source>
        <strain evidence="2 3">YU 961-1</strain>
    </source>
</reference>
<sequence length="685" mass="76134">MSEEAQPETRSDGEDKGGEPARDKAANSYDIGMVNDVRQSFNGRIETAYIGVHSSDGAGERAPKVTTSTGLVDDSDIEALGRFVQPDCFDDGLSQLARDQILVLCGPADTGKRSSALSLLREVTNETLYMLSPHVSVTELAEYEYEAGCGYVVFDRVVDRGAKESDFDWRLARDQVVKNGCYLVVTQPHEVTERFGHTTWQAPAAEKVLRAYWDQEWSPDQAAVLSEVLCTVDRVRDLVGLAQQLAGGSTLEDALNHLDSRVRAVVENWFDEHTDDHARISEITTLAFTVGVDERTFEAAHLRFKRLLDKYMPPAEPKAAEGEAQEGAAEAKRFYSTRALWRENDLVATVEIRTELGTRNAMVFAKSGYHRHVLAQLWRRMGVAFWDAVKDWLDEIVLRTQGYEFSAAGGLAELGAVAIGEVVPTLDHWARGNRGTAGQRAAVYTLYLMAQDDSLAPTALKIATEWITRGEPTHRWVGTMAFIGELGVRYPHDARRRLWQVCMQSHTVDGDVEKVFGELFSTLVRSSGNAHLVLNFLVERVKRFIRPGARPKTRTITARVVIAVIASRDENTKRSTVLAHLTERPEHTDLIAELLAGVLMHRPTREQALRALHMVLEDLARDAETAGTRAHALGEALRAHLPRDEHGALEEDLRTVAARRTKGIDIKSLINAILDALQGRGDNDE</sequence>
<proteinExistence type="predicted"/>
<feature type="region of interest" description="Disordered" evidence="1">
    <location>
        <begin position="1"/>
        <end position="28"/>
    </location>
</feature>
<feature type="compositionally biased region" description="Basic and acidic residues" evidence="1">
    <location>
        <begin position="7"/>
        <end position="25"/>
    </location>
</feature>
<accession>A0A2S6GYX4</accession>
<organism evidence="2 3">
    <name type="scientific">Actinokineospora auranticolor</name>
    <dbReference type="NCBI Taxonomy" id="155976"/>
    <lineage>
        <taxon>Bacteria</taxon>
        <taxon>Bacillati</taxon>
        <taxon>Actinomycetota</taxon>
        <taxon>Actinomycetes</taxon>
        <taxon>Pseudonocardiales</taxon>
        <taxon>Pseudonocardiaceae</taxon>
        <taxon>Actinokineospora</taxon>
    </lineage>
</organism>
<gene>
    <name evidence="2" type="ORF">CLV40_102323</name>
</gene>
<dbReference type="RefSeq" id="WP_104477331.1">
    <property type="nucleotide sequence ID" value="NZ_CP154825.1"/>
</dbReference>
<keyword evidence="3" id="KW-1185">Reference proteome</keyword>
<name>A0A2S6GYX4_9PSEU</name>
<comment type="caution">
    <text evidence="2">The sequence shown here is derived from an EMBL/GenBank/DDBJ whole genome shotgun (WGS) entry which is preliminary data.</text>
</comment>
<evidence type="ECO:0000313" key="2">
    <source>
        <dbReference type="EMBL" id="PPK70408.1"/>
    </source>
</evidence>
<protein>
    <submittedName>
        <fullName evidence="2">Uncharacterized protein</fullName>
    </submittedName>
</protein>
<evidence type="ECO:0000256" key="1">
    <source>
        <dbReference type="SAM" id="MobiDB-lite"/>
    </source>
</evidence>
<dbReference type="EMBL" id="PTIX01000002">
    <property type="protein sequence ID" value="PPK70408.1"/>
    <property type="molecule type" value="Genomic_DNA"/>
</dbReference>
<dbReference type="Proteomes" id="UP000239203">
    <property type="component" value="Unassembled WGS sequence"/>
</dbReference>
<dbReference type="AlphaFoldDB" id="A0A2S6GYX4"/>